<dbReference type="Gene3D" id="1.20.1270.60">
    <property type="entry name" value="Arfaptin homology (AH) domain/BAR domain"/>
    <property type="match status" value="1"/>
</dbReference>
<dbReference type="InterPro" id="IPR046869">
    <property type="entry name" value="SLM1/RGC1-like_PH"/>
</dbReference>
<evidence type="ECO:0000313" key="6">
    <source>
        <dbReference type="Proteomes" id="UP000188320"/>
    </source>
</evidence>
<feature type="compositionally biased region" description="Polar residues" evidence="2">
    <location>
        <begin position="71"/>
        <end position="92"/>
    </location>
</feature>
<dbReference type="EMBL" id="LSSK01000758">
    <property type="protein sequence ID" value="OMH82021.1"/>
    <property type="molecule type" value="Genomic_DNA"/>
</dbReference>
<feature type="compositionally biased region" description="Polar residues" evidence="2">
    <location>
        <begin position="1"/>
        <end position="27"/>
    </location>
</feature>
<dbReference type="Pfam" id="PF20400">
    <property type="entry name" value="BAR_4"/>
    <property type="match status" value="1"/>
</dbReference>
<dbReference type="InterPro" id="IPR046868">
    <property type="entry name" value="BAR_4"/>
</dbReference>
<dbReference type="PANTHER" id="PTHR31941">
    <property type="entry name" value="CYTOSKELETAL SIGNALING PROTEIN SLM1"/>
    <property type="match status" value="1"/>
</dbReference>
<dbReference type="Proteomes" id="UP000188320">
    <property type="component" value="Unassembled WGS sequence"/>
</dbReference>
<keyword evidence="1" id="KW-0597">Phosphoprotein</keyword>
<feature type="region of interest" description="Disordered" evidence="2">
    <location>
        <begin position="531"/>
        <end position="657"/>
    </location>
</feature>
<protein>
    <submittedName>
        <fullName evidence="5">Uncharacterized protein</fullName>
    </submittedName>
</protein>
<keyword evidence="6" id="KW-1185">Reference proteome</keyword>
<evidence type="ECO:0000256" key="2">
    <source>
        <dbReference type="SAM" id="MobiDB-lite"/>
    </source>
</evidence>
<accession>A0A1R1PM18</accession>
<evidence type="ECO:0000313" key="5">
    <source>
        <dbReference type="EMBL" id="OMH82021.1"/>
    </source>
</evidence>
<dbReference type="Pfam" id="PF20399">
    <property type="entry name" value="PH_20"/>
    <property type="match status" value="1"/>
</dbReference>
<organism evidence="5 6">
    <name type="scientific">Zancudomyces culisetae</name>
    <name type="common">Gut fungus</name>
    <name type="synonym">Smittium culisetae</name>
    <dbReference type="NCBI Taxonomy" id="1213189"/>
    <lineage>
        <taxon>Eukaryota</taxon>
        <taxon>Fungi</taxon>
        <taxon>Fungi incertae sedis</taxon>
        <taxon>Zoopagomycota</taxon>
        <taxon>Kickxellomycotina</taxon>
        <taxon>Harpellomycetes</taxon>
        <taxon>Harpellales</taxon>
        <taxon>Legeriomycetaceae</taxon>
        <taxon>Zancudomyces</taxon>
    </lineage>
</organism>
<feature type="compositionally biased region" description="Basic and acidic residues" evidence="2">
    <location>
        <begin position="645"/>
        <end position="657"/>
    </location>
</feature>
<feature type="region of interest" description="Disordered" evidence="2">
    <location>
        <begin position="1"/>
        <end position="99"/>
    </location>
</feature>
<sequence>MVNETPWQNQDVNVERTQAPPYSQEQYQDAGATRAPASGRSQAYMDALKQRNMGTGDRGPNIGKDEPSDGMNGSTRRASQYQNGETTGQANGDLNPDDILRISNYPKSAKDLLVAPQLRIDTIKGLIDYYLTFFKKYVKVENSYVNKIKRMNKSTNPVDVTRKKFRRKGSGNRDAEDAIIQGEGTGVPYITEKFRTFQTRMLNVHEEKIDDIKKNIIPDLKRLRRQVSKYETKFIKVISKEYGAMSSQGKQIDKGINKLRNQVVDKSVNTKKQDDPILHRNELEKNLKKQEETEEKFQKTLNVELEKIHEWESKVVRKISDLIDSYFTIKTNECKNLEVVIAENREELKNFNYQDEWAKFQNHIHNGVTDYSDTTRRHSTEIRRLSDKNIDVLSVVAEGPIKMKSGLLKSMHDFYGVMTVSKYLHLYKNQKEYEDKSDPVHSFYLPTTEIYVNQTDGKFVLSHKRALLPKKKHSFTESAFHPKMHDGVLQAGERGSGSGTGNKPWYDILESTINSDYNKPSPVDEFIRRNSTVASQSSQIQAPPQEQAQYQDQYQARYQAQPEPEKRFVEEKRPMQETSESAIKEEEPENRFAQETSESNIKEDEPENRFAHDIRESNVEDEPEKSETAESSEYEQAPTFSSHHFHMELEDPFREAH</sequence>
<feature type="compositionally biased region" description="Basic and acidic residues" evidence="2">
    <location>
        <begin position="582"/>
        <end position="592"/>
    </location>
</feature>
<gene>
    <name evidence="5" type="ORF">AX774_g4514</name>
</gene>
<dbReference type="SUPFAM" id="SSF103657">
    <property type="entry name" value="BAR/IMD domain-like"/>
    <property type="match status" value="1"/>
</dbReference>
<feature type="compositionally biased region" description="Basic and acidic residues" evidence="2">
    <location>
        <begin position="600"/>
        <end position="618"/>
    </location>
</feature>
<comment type="caution">
    <text evidence="5">The sequence shown here is derived from an EMBL/GenBank/DDBJ whole genome shotgun (WGS) entry which is preliminary data.</text>
</comment>
<feature type="compositionally biased region" description="Low complexity" evidence="2">
    <location>
        <begin position="534"/>
        <end position="562"/>
    </location>
</feature>
<feature type="domain" description="SLM1/RGC1-like BAR-like" evidence="4">
    <location>
        <begin position="190"/>
        <end position="363"/>
    </location>
</feature>
<dbReference type="OrthoDB" id="5598057at2759"/>
<proteinExistence type="predicted"/>
<name>A0A1R1PM18_ZANCU</name>
<evidence type="ECO:0000256" key="1">
    <source>
        <dbReference type="ARBA" id="ARBA00022553"/>
    </source>
</evidence>
<feature type="compositionally biased region" description="Basic and acidic residues" evidence="2">
    <location>
        <begin position="563"/>
        <end position="575"/>
    </location>
</feature>
<dbReference type="InterPro" id="IPR027267">
    <property type="entry name" value="AH/BAR_dom_sf"/>
</dbReference>
<dbReference type="PANTHER" id="PTHR31941:SF1">
    <property type="entry name" value="CYTOSKELETAL SIGNALING PROTEIN SLM1"/>
    <property type="match status" value="1"/>
</dbReference>
<evidence type="ECO:0000259" key="4">
    <source>
        <dbReference type="Pfam" id="PF20400"/>
    </source>
</evidence>
<reference evidence="6" key="1">
    <citation type="submission" date="2017-01" db="EMBL/GenBank/DDBJ databases">
        <authorList>
            <person name="Wang Y."/>
            <person name="White M."/>
            <person name="Kvist S."/>
            <person name="Moncalvo J.-M."/>
        </authorList>
    </citation>
    <scope>NUCLEOTIDE SEQUENCE [LARGE SCALE GENOMIC DNA]</scope>
    <source>
        <strain evidence="6">COL-18-3</strain>
    </source>
</reference>
<evidence type="ECO:0000259" key="3">
    <source>
        <dbReference type="Pfam" id="PF20399"/>
    </source>
</evidence>
<feature type="domain" description="SLM1/RGC1-like PH" evidence="3">
    <location>
        <begin position="392"/>
        <end position="461"/>
    </location>
</feature>
<dbReference type="AlphaFoldDB" id="A0A1R1PM18"/>